<proteinExistence type="predicted"/>
<evidence type="ECO:0000313" key="3">
    <source>
        <dbReference type="Proteomes" id="UP000620124"/>
    </source>
</evidence>
<evidence type="ECO:0000313" key="2">
    <source>
        <dbReference type="EMBL" id="KAF7366122.1"/>
    </source>
</evidence>
<feature type="region of interest" description="Disordered" evidence="1">
    <location>
        <begin position="270"/>
        <end position="299"/>
    </location>
</feature>
<feature type="compositionally biased region" description="Polar residues" evidence="1">
    <location>
        <begin position="8"/>
        <end position="17"/>
    </location>
</feature>
<keyword evidence="3" id="KW-1185">Reference proteome</keyword>
<name>A0A8H6YVS3_9AGAR</name>
<organism evidence="2 3">
    <name type="scientific">Mycena venus</name>
    <dbReference type="NCBI Taxonomy" id="2733690"/>
    <lineage>
        <taxon>Eukaryota</taxon>
        <taxon>Fungi</taxon>
        <taxon>Dikarya</taxon>
        <taxon>Basidiomycota</taxon>
        <taxon>Agaricomycotina</taxon>
        <taxon>Agaricomycetes</taxon>
        <taxon>Agaricomycetidae</taxon>
        <taxon>Agaricales</taxon>
        <taxon>Marasmiineae</taxon>
        <taxon>Mycenaceae</taxon>
        <taxon>Mycena</taxon>
    </lineage>
</organism>
<gene>
    <name evidence="2" type="ORF">MVEN_00489000</name>
</gene>
<sequence length="630" mass="68586">MGPKPQPKLTSQSTKAKPTTAFGMSLRADRTLNPGLPNMPRPMRSSAEVQQEKRTKAQQHQQKEDKRREGISRAAAVENRMVMEDSVRDQNANHPPPSGLEKVLRPCPEKAAVEEEPIAEGTVVDPCSDGPGSSDDYQPPAKAHSESDEEVMDASDDEALPQSIKSAGRIKKAPKGSTRHAVDAERVKQGGSLAEGKRKAPLVEQVILFCCQTDLLTCRRSNPKKKQKKANLGGIQIDWSCGRTPAVENTPAPSRSRSTSSGVMSFISHRRAASSDADVPPGSDSSVMGGIQSDANDGDERDYAVKVTENAVFARAKVTSIAGIVETNAPGLVAPSARRQGCDKIKKADIKLTDIPDEIRSQFKTRFTPPLLSFVGTIHRWEDPSIDDVIQIWSDVFPDYAVSTEDPHDNQLVLVITKLAQDKVDGWRNKLGTAGVAVWKQKFLGMSKEKIVKEVEGYLAGSDRSRVFYYCDVERDDTTGNIKYKGMFQNPAFSRLIGIHCLATTVDGELSPLAFDPNNPSTYPEGALKRGLNYFRTGELVIPPGSNGKFSKTNWADRVDFSEGVRKVIPSTSTIAAVIGKLKPAHWTKIIAAAQAATLQRDDTPAVAVIDVDADPVEEDFDLVDDDSDA</sequence>
<feature type="compositionally biased region" description="Basic residues" evidence="1">
    <location>
        <begin position="168"/>
        <end position="178"/>
    </location>
</feature>
<protein>
    <submittedName>
        <fullName evidence="2">Uncharacterized protein</fullName>
    </submittedName>
</protein>
<feature type="compositionally biased region" description="Basic and acidic residues" evidence="1">
    <location>
        <begin position="50"/>
        <end position="71"/>
    </location>
</feature>
<reference evidence="2" key="1">
    <citation type="submission" date="2020-05" db="EMBL/GenBank/DDBJ databases">
        <title>Mycena genomes resolve the evolution of fungal bioluminescence.</title>
        <authorList>
            <person name="Tsai I.J."/>
        </authorList>
    </citation>
    <scope>NUCLEOTIDE SEQUENCE</scope>
    <source>
        <strain evidence="2">CCC161011</strain>
    </source>
</reference>
<dbReference type="OrthoDB" id="3237371at2759"/>
<dbReference type="EMBL" id="JACAZI010000003">
    <property type="protein sequence ID" value="KAF7366122.1"/>
    <property type="molecule type" value="Genomic_DNA"/>
</dbReference>
<feature type="region of interest" description="Disordered" evidence="1">
    <location>
        <begin position="1"/>
        <end position="195"/>
    </location>
</feature>
<feature type="compositionally biased region" description="Basic and acidic residues" evidence="1">
    <location>
        <begin position="102"/>
        <end position="113"/>
    </location>
</feature>
<feature type="compositionally biased region" description="Acidic residues" evidence="1">
    <location>
        <begin position="147"/>
        <end position="159"/>
    </location>
</feature>
<dbReference type="AlphaFoldDB" id="A0A8H6YVS3"/>
<feature type="compositionally biased region" description="Low complexity" evidence="1">
    <location>
        <begin position="125"/>
        <end position="136"/>
    </location>
</feature>
<dbReference type="Proteomes" id="UP000620124">
    <property type="component" value="Unassembled WGS sequence"/>
</dbReference>
<evidence type="ECO:0000256" key="1">
    <source>
        <dbReference type="SAM" id="MobiDB-lite"/>
    </source>
</evidence>
<accession>A0A8H6YVS3</accession>
<comment type="caution">
    <text evidence="2">The sequence shown here is derived from an EMBL/GenBank/DDBJ whole genome shotgun (WGS) entry which is preliminary data.</text>
</comment>